<proteinExistence type="predicted"/>
<evidence type="ECO:0000313" key="1">
    <source>
        <dbReference type="EMBL" id="OUC77934.1"/>
    </source>
</evidence>
<name>A0A2C9ZIV5_9ACTN</name>
<dbReference type="AlphaFoldDB" id="A0A2C9ZIV5"/>
<evidence type="ECO:0000313" key="2">
    <source>
        <dbReference type="Proteomes" id="UP000194632"/>
    </source>
</evidence>
<sequence>MGAIVYRFTGPLSHRGIAVRGLPRCVRQGADHFDRVIGVTDRIEEASSSFRAECTRRAQRN</sequence>
<protein>
    <submittedName>
        <fullName evidence="1">Uncharacterized protein</fullName>
    </submittedName>
</protein>
<dbReference type="EMBL" id="NGFO01000016">
    <property type="protein sequence ID" value="OUC77934.1"/>
    <property type="molecule type" value="Genomic_DNA"/>
</dbReference>
<gene>
    <name evidence="1" type="ORF">CA982_14600</name>
</gene>
<organism evidence="1 2">
    <name type="scientific">Gordonia lacunae</name>
    <dbReference type="NCBI Taxonomy" id="417102"/>
    <lineage>
        <taxon>Bacteria</taxon>
        <taxon>Bacillati</taxon>
        <taxon>Actinomycetota</taxon>
        <taxon>Actinomycetes</taxon>
        <taxon>Mycobacteriales</taxon>
        <taxon>Gordoniaceae</taxon>
        <taxon>Gordonia</taxon>
    </lineage>
</organism>
<comment type="caution">
    <text evidence="1">The sequence shown here is derived from an EMBL/GenBank/DDBJ whole genome shotgun (WGS) entry which is preliminary data.</text>
</comment>
<keyword evidence="2" id="KW-1185">Reference proteome</keyword>
<accession>A0A2C9ZIV5</accession>
<dbReference type="Proteomes" id="UP000194632">
    <property type="component" value="Unassembled WGS sequence"/>
</dbReference>
<reference evidence="1 2" key="1">
    <citation type="submission" date="2017-05" db="EMBL/GenBank/DDBJ databases">
        <title>Biotechnological potential of actinobacteria isolated from South African environments.</title>
        <authorList>
            <person name="Le Roes-Hill M."/>
            <person name="Prins A."/>
            <person name="Durrell K.A."/>
        </authorList>
    </citation>
    <scope>NUCLEOTIDE SEQUENCE [LARGE SCALE GENOMIC DNA]</scope>
    <source>
        <strain evidence="1">BS2</strain>
    </source>
</reference>